<dbReference type="RefSeq" id="WP_266283669.1">
    <property type="nucleotide sequence ID" value="NZ_JAPKNF010000003.1"/>
</dbReference>
<comment type="caution">
    <text evidence="3">The sequence shown here is derived from an EMBL/GenBank/DDBJ whole genome shotgun (WGS) entry which is preliminary data.</text>
</comment>
<dbReference type="InterPro" id="IPR003788">
    <property type="entry name" value="NDUFAF7"/>
</dbReference>
<evidence type="ECO:0000313" key="3">
    <source>
        <dbReference type="EMBL" id="MDQ0518225.1"/>
    </source>
</evidence>
<gene>
    <name evidence="3" type="ORF">QO015_003838</name>
</gene>
<keyword evidence="4" id="KW-1185">Reference proteome</keyword>
<keyword evidence="1" id="KW-0489">Methyltransferase</keyword>
<dbReference type="Pfam" id="PF02636">
    <property type="entry name" value="Methyltransf_28"/>
    <property type="match status" value="1"/>
</dbReference>
<evidence type="ECO:0000256" key="2">
    <source>
        <dbReference type="ARBA" id="ARBA00022679"/>
    </source>
</evidence>
<dbReference type="InterPro" id="IPR029063">
    <property type="entry name" value="SAM-dependent_MTases_sf"/>
</dbReference>
<dbReference type="EMBL" id="JAUSWJ010000001">
    <property type="protein sequence ID" value="MDQ0518225.1"/>
    <property type="molecule type" value="Genomic_DNA"/>
</dbReference>
<dbReference type="InterPro" id="IPR038375">
    <property type="entry name" value="NDUFAF7_sf"/>
</dbReference>
<evidence type="ECO:0000313" key="4">
    <source>
        <dbReference type="Proteomes" id="UP001223743"/>
    </source>
</evidence>
<protein>
    <submittedName>
        <fullName evidence="3">NADH dehydrogenase [ubiquinone] 1 alpha subcomplex assembly factor 7</fullName>
    </submittedName>
</protein>
<keyword evidence="2" id="KW-0808">Transferase</keyword>
<dbReference type="Gene3D" id="3.40.50.12710">
    <property type="match status" value="1"/>
</dbReference>
<dbReference type="PANTHER" id="PTHR12049:SF7">
    <property type="entry name" value="PROTEIN ARGININE METHYLTRANSFERASE NDUFAF7, MITOCHONDRIAL"/>
    <property type="match status" value="1"/>
</dbReference>
<reference evidence="3 4" key="1">
    <citation type="submission" date="2023-07" db="EMBL/GenBank/DDBJ databases">
        <title>Genomic Encyclopedia of Type Strains, Phase IV (KMG-IV): sequencing the most valuable type-strain genomes for metagenomic binning, comparative biology and taxonomic classification.</title>
        <authorList>
            <person name="Goeker M."/>
        </authorList>
    </citation>
    <scope>NUCLEOTIDE SEQUENCE [LARGE SCALE GENOMIC DNA]</scope>
    <source>
        <strain evidence="3 4">B1-1</strain>
    </source>
</reference>
<accession>A0ABU0MB82</accession>
<sequence>MSEPATPLALRLAARIRADGPITVADYMAACLGDPEHGYYMRRDPFGAAGDFVTAPEISQMFGELVGLWAVETWRRMGSPARVVLTEFGPGRGTLMADALRAARVAPDFRAAATLVLVETSPHLRTIQQEALASHAPVFASGLEELPDGPLIVIANEFFDALPIRQYVRTEQGFAERMVGLVDGALAFGLRPAARPPVVPHGLPIGAIIETSSPSVAVVTSLADRFAHAPGALLAIDYGHDGGVGDTLQALRHHRFVSPLETPGEADITAHVDFAALAAAARRAGAVTFPLTDQGDFLLRLGLLERAGALGAGKDAATQDAIRAAVDRLAGPDAMGTLFKVLVAASPGLVPPPFD</sequence>
<evidence type="ECO:0000256" key="1">
    <source>
        <dbReference type="ARBA" id="ARBA00022603"/>
    </source>
</evidence>
<organism evidence="3 4">
    <name type="scientific">Kaistia geumhonensis</name>
    <dbReference type="NCBI Taxonomy" id="410839"/>
    <lineage>
        <taxon>Bacteria</taxon>
        <taxon>Pseudomonadati</taxon>
        <taxon>Pseudomonadota</taxon>
        <taxon>Alphaproteobacteria</taxon>
        <taxon>Hyphomicrobiales</taxon>
        <taxon>Kaistiaceae</taxon>
        <taxon>Kaistia</taxon>
    </lineage>
</organism>
<dbReference type="SUPFAM" id="SSF53335">
    <property type="entry name" value="S-adenosyl-L-methionine-dependent methyltransferases"/>
    <property type="match status" value="1"/>
</dbReference>
<proteinExistence type="predicted"/>
<name>A0ABU0MB82_9HYPH</name>
<dbReference type="PANTHER" id="PTHR12049">
    <property type="entry name" value="PROTEIN ARGININE METHYLTRANSFERASE NDUFAF7, MITOCHONDRIAL"/>
    <property type="match status" value="1"/>
</dbReference>
<dbReference type="Proteomes" id="UP001223743">
    <property type="component" value="Unassembled WGS sequence"/>
</dbReference>